<dbReference type="Pfam" id="PF00108">
    <property type="entry name" value="Thiolase_N"/>
    <property type="match status" value="1"/>
</dbReference>
<dbReference type="STRING" id="768710.DesyoDRAFT_2347"/>
<dbReference type="Gene3D" id="3.40.47.10">
    <property type="match status" value="2"/>
</dbReference>
<feature type="domain" description="Thiolase C-terminal" evidence="12">
    <location>
        <begin position="274"/>
        <end position="395"/>
    </location>
</feature>
<dbReference type="GO" id="GO:0003985">
    <property type="term" value="F:acetyl-CoA C-acetyltransferase activity"/>
    <property type="evidence" value="ECO:0007669"/>
    <property type="project" value="UniProtKB-EC"/>
</dbReference>
<dbReference type="EC" id="2.3.1.9" evidence="3"/>
<dbReference type="Proteomes" id="UP000005104">
    <property type="component" value="Chromosome"/>
</dbReference>
<keyword evidence="5 10" id="KW-0012">Acyltransferase</keyword>
<evidence type="ECO:0000256" key="5">
    <source>
        <dbReference type="ARBA" id="ARBA00023315"/>
    </source>
</evidence>
<dbReference type="PANTHER" id="PTHR18919:SF107">
    <property type="entry name" value="ACETYL-COA ACETYLTRANSFERASE, CYTOSOLIC"/>
    <property type="match status" value="1"/>
</dbReference>
<comment type="subcellular location">
    <subcellularLocation>
        <location evidence="1">Cytoplasm</location>
    </subcellularLocation>
</comment>
<gene>
    <name evidence="13" type="ORF">DesyoDRAFT_2347</name>
</gene>
<dbReference type="Pfam" id="PF02803">
    <property type="entry name" value="Thiolase_C"/>
    <property type="match status" value="1"/>
</dbReference>
<proteinExistence type="inferred from homology"/>
<feature type="active site" description="Acyl-thioester intermediate" evidence="9">
    <location>
        <position position="91"/>
    </location>
</feature>
<reference evidence="13 14" key="1">
    <citation type="submission" date="2011-11" db="EMBL/GenBank/DDBJ databases">
        <title>The Noncontiguous Finished genome of Desulfosporosinus youngiae DSM 17734.</title>
        <authorList>
            <consortium name="US DOE Joint Genome Institute (JGI-PGF)"/>
            <person name="Lucas S."/>
            <person name="Han J."/>
            <person name="Lapidus A."/>
            <person name="Cheng J.-F."/>
            <person name="Goodwin L."/>
            <person name="Pitluck S."/>
            <person name="Peters L."/>
            <person name="Ovchinnikova G."/>
            <person name="Lu M."/>
            <person name="Land M.L."/>
            <person name="Hauser L."/>
            <person name="Pester M."/>
            <person name="Spring S."/>
            <person name="Ollivier B."/>
            <person name="Rattei T."/>
            <person name="Klenk H.-P."/>
            <person name="Wagner M."/>
            <person name="Loy A."/>
            <person name="Woyke T.J."/>
        </authorList>
    </citation>
    <scope>NUCLEOTIDE SEQUENCE [LARGE SCALE GENOMIC DNA]</scope>
    <source>
        <strain evidence="13 14">DSM 17734</strain>
    </source>
</reference>
<evidence type="ECO:0000256" key="6">
    <source>
        <dbReference type="ARBA" id="ARBA00030755"/>
    </source>
</evidence>
<dbReference type="InterPro" id="IPR016039">
    <property type="entry name" value="Thiolase-like"/>
</dbReference>
<dbReference type="InterPro" id="IPR002155">
    <property type="entry name" value="Thiolase"/>
</dbReference>
<evidence type="ECO:0000259" key="11">
    <source>
        <dbReference type="Pfam" id="PF00108"/>
    </source>
</evidence>
<keyword evidence="4 10" id="KW-0808">Transferase</keyword>
<dbReference type="GO" id="GO:0005737">
    <property type="term" value="C:cytoplasm"/>
    <property type="evidence" value="ECO:0007669"/>
    <property type="project" value="UniProtKB-SubCell"/>
</dbReference>
<dbReference type="PANTHER" id="PTHR18919">
    <property type="entry name" value="ACETYL-COA C-ACYLTRANSFERASE"/>
    <property type="match status" value="1"/>
</dbReference>
<dbReference type="InterPro" id="IPR020617">
    <property type="entry name" value="Thiolase_C"/>
</dbReference>
<evidence type="ECO:0000256" key="9">
    <source>
        <dbReference type="PIRSR" id="PIRSR000429-1"/>
    </source>
</evidence>
<name>H5XUX5_9FIRM</name>
<dbReference type="RefSeq" id="WP_007783098.1">
    <property type="nucleotide sequence ID" value="NZ_CM001441.1"/>
</dbReference>
<dbReference type="eggNOG" id="COG0183">
    <property type="taxonomic scope" value="Bacteria"/>
</dbReference>
<dbReference type="FunFam" id="3.40.47.10:FF:000010">
    <property type="entry name" value="Acetyl-CoA acetyltransferase (Thiolase)"/>
    <property type="match status" value="1"/>
</dbReference>
<dbReference type="NCBIfam" id="TIGR01930">
    <property type="entry name" value="AcCoA-C-Actrans"/>
    <property type="match status" value="1"/>
</dbReference>
<feature type="domain" description="Thiolase N-terminal" evidence="11">
    <location>
        <begin position="5"/>
        <end position="266"/>
    </location>
</feature>
<sequence length="398" mass="42363">MNREVVIVAAARTAIGDFQGSLKKLTAVELGTISGKGALEKFKIDPGVIDEVVVAHTLQGGAKGNPARQVQNNCGIPMDQGAHAVTVNQQCASGIRALEIAYHDILLGKSEAAFVGGIESFSNAPYYLFKAREGYRMFHGNDGPWDSMIYDGLQCGIMGYHMGITAENLQKKYNISREEQDELAFISHTRAVQATQAGKFKEEIIPIEISSKKGTKIVDTDEHPRADISKESLARMSPVFLKDGTVTAGNASGLNDGGAALIIMTKEKAAELGLKPLAKVAATANYGVDASIMGIGPVYAIPRALKYAGLTQEQIGYYEINEAFAAQWLACNRELKIDMDMVNANGSGIGLGHPTGCTGVRLVVSLVYEMRRRGVQYGCASLCSGGGPAGAVIVELCD</sequence>
<evidence type="ECO:0000259" key="12">
    <source>
        <dbReference type="Pfam" id="PF02803"/>
    </source>
</evidence>
<evidence type="ECO:0000256" key="4">
    <source>
        <dbReference type="ARBA" id="ARBA00022679"/>
    </source>
</evidence>
<dbReference type="SUPFAM" id="SSF53901">
    <property type="entry name" value="Thiolase-like"/>
    <property type="match status" value="2"/>
</dbReference>
<evidence type="ECO:0000313" key="14">
    <source>
        <dbReference type="Proteomes" id="UP000005104"/>
    </source>
</evidence>
<protein>
    <recommendedName>
        <fullName evidence="7">Acetyl-CoA acetyltransferase</fullName>
        <ecNumber evidence="3">2.3.1.9</ecNumber>
    </recommendedName>
    <alternativeName>
        <fullName evidence="6">Acetoacetyl-CoA thiolase</fullName>
    </alternativeName>
</protein>
<evidence type="ECO:0000256" key="10">
    <source>
        <dbReference type="RuleBase" id="RU003557"/>
    </source>
</evidence>
<dbReference type="PROSITE" id="PS00098">
    <property type="entry name" value="THIOLASE_1"/>
    <property type="match status" value="1"/>
</dbReference>
<feature type="active site" description="Proton acceptor" evidence="9">
    <location>
        <position position="383"/>
    </location>
</feature>
<evidence type="ECO:0000256" key="3">
    <source>
        <dbReference type="ARBA" id="ARBA00012705"/>
    </source>
</evidence>
<organism evidence="13 14">
    <name type="scientific">Desulfosporosinus youngiae DSM 17734</name>
    <dbReference type="NCBI Taxonomy" id="768710"/>
    <lineage>
        <taxon>Bacteria</taxon>
        <taxon>Bacillati</taxon>
        <taxon>Bacillota</taxon>
        <taxon>Clostridia</taxon>
        <taxon>Eubacteriales</taxon>
        <taxon>Desulfitobacteriaceae</taxon>
        <taxon>Desulfosporosinus</taxon>
    </lineage>
</organism>
<comment type="similarity">
    <text evidence="2 10">Belongs to the thiolase-like superfamily. Thiolase family.</text>
</comment>
<keyword evidence="14" id="KW-1185">Reference proteome</keyword>
<evidence type="ECO:0000256" key="2">
    <source>
        <dbReference type="ARBA" id="ARBA00010982"/>
    </source>
</evidence>
<dbReference type="HOGENOM" id="CLU_031026_0_0_9"/>
<dbReference type="PIRSF" id="PIRSF000429">
    <property type="entry name" value="Ac-CoA_Ac_transf"/>
    <property type="match status" value="1"/>
</dbReference>
<dbReference type="InterPro" id="IPR020616">
    <property type="entry name" value="Thiolase_N"/>
</dbReference>
<evidence type="ECO:0000256" key="7">
    <source>
        <dbReference type="ARBA" id="ARBA00044137"/>
    </source>
</evidence>
<evidence type="ECO:0000256" key="8">
    <source>
        <dbReference type="ARBA" id="ARBA00051550"/>
    </source>
</evidence>
<evidence type="ECO:0000256" key="1">
    <source>
        <dbReference type="ARBA" id="ARBA00004496"/>
    </source>
</evidence>
<comment type="catalytic activity">
    <reaction evidence="8">
        <text>2 acetyl-CoA = acetoacetyl-CoA + CoA</text>
        <dbReference type="Rhea" id="RHEA:21036"/>
        <dbReference type="ChEBI" id="CHEBI:57286"/>
        <dbReference type="ChEBI" id="CHEBI:57287"/>
        <dbReference type="ChEBI" id="CHEBI:57288"/>
        <dbReference type="EC" id="2.3.1.9"/>
    </reaction>
</comment>
<dbReference type="CDD" id="cd00751">
    <property type="entry name" value="thiolase"/>
    <property type="match status" value="1"/>
</dbReference>
<feature type="active site" description="Proton acceptor" evidence="9">
    <location>
        <position position="353"/>
    </location>
</feature>
<accession>H5XUX5</accession>
<dbReference type="EMBL" id="CM001441">
    <property type="protein sequence ID" value="EHQ89427.1"/>
    <property type="molecule type" value="Genomic_DNA"/>
</dbReference>
<evidence type="ECO:0000313" key="13">
    <source>
        <dbReference type="EMBL" id="EHQ89427.1"/>
    </source>
</evidence>
<dbReference type="AlphaFoldDB" id="H5XUX5"/>
<dbReference type="InterPro" id="IPR020615">
    <property type="entry name" value="Thiolase_acyl_enz_int_AS"/>
</dbReference>